<feature type="region of interest" description="Disordered" evidence="1">
    <location>
        <begin position="1"/>
        <end position="167"/>
    </location>
</feature>
<reference evidence="2 3" key="1">
    <citation type="submission" date="2020-01" db="EMBL/GenBank/DDBJ databases">
        <authorList>
            <consortium name="DOE Joint Genome Institute"/>
            <person name="Haridas S."/>
            <person name="Albert R."/>
            <person name="Binder M."/>
            <person name="Bloem J."/>
            <person name="Labutti K."/>
            <person name="Salamov A."/>
            <person name="Andreopoulos B."/>
            <person name="Baker S.E."/>
            <person name="Barry K."/>
            <person name="Bills G."/>
            <person name="Bluhm B.H."/>
            <person name="Cannon C."/>
            <person name="Castanera R."/>
            <person name="Culley D.E."/>
            <person name="Daum C."/>
            <person name="Ezra D."/>
            <person name="Gonzalez J.B."/>
            <person name="Henrissat B."/>
            <person name="Kuo A."/>
            <person name="Liang C."/>
            <person name="Lipzen A."/>
            <person name="Lutzoni F."/>
            <person name="Magnuson J."/>
            <person name="Mondo S."/>
            <person name="Nolan M."/>
            <person name="Ohm R."/>
            <person name="Pangilinan J."/>
            <person name="Park H.-J.H."/>
            <person name="Ramirez L."/>
            <person name="Alfaro M."/>
            <person name="Sun H."/>
            <person name="Tritt A."/>
            <person name="Yoshinaga Y."/>
            <person name="Zwiers L.-H.L."/>
            <person name="Turgeon B.G."/>
            <person name="Goodwin S.B."/>
            <person name="Spatafora J.W."/>
            <person name="Crous P.W."/>
            <person name="Grigoriev I.V."/>
        </authorList>
    </citation>
    <scope>NUCLEOTIDE SEQUENCE [LARGE SCALE GENOMIC DNA]</scope>
    <source>
        <strain evidence="2 3">CBS 611.86</strain>
    </source>
</reference>
<accession>A0A7C8MCF5</accession>
<proteinExistence type="predicted"/>
<dbReference type="EMBL" id="JAADJZ010000010">
    <property type="protein sequence ID" value="KAF2872003.1"/>
    <property type="molecule type" value="Genomic_DNA"/>
</dbReference>
<organism evidence="2 3">
    <name type="scientific">Massariosphaeria phaeospora</name>
    <dbReference type="NCBI Taxonomy" id="100035"/>
    <lineage>
        <taxon>Eukaryota</taxon>
        <taxon>Fungi</taxon>
        <taxon>Dikarya</taxon>
        <taxon>Ascomycota</taxon>
        <taxon>Pezizomycotina</taxon>
        <taxon>Dothideomycetes</taxon>
        <taxon>Pleosporomycetidae</taxon>
        <taxon>Pleosporales</taxon>
        <taxon>Pleosporales incertae sedis</taxon>
        <taxon>Massariosphaeria</taxon>
    </lineage>
</organism>
<evidence type="ECO:0000313" key="3">
    <source>
        <dbReference type="Proteomes" id="UP000481861"/>
    </source>
</evidence>
<keyword evidence="3" id="KW-1185">Reference proteome</keyword>
<feature type="compositionally biased region" description="Polar residues" evidence="1">
    <location>
        <begin position="1"/>
        <end position="10"/>
    </location>
</feature>
<sequence>MSFLRTTTMFRASVLRPALSAAPRARMQVRHSTQDYGSGKGNPAGENPKDQGDRGPVSAEMEHPGPSPPKVAQNNKSSSESSVNKSSDSQAKSSSEGAGGKSGNSKKGAQPKILSDNPPDENHESVRQHNEEFAKRPDRANAQVSNKDAEKDKAPAGYWGGKCSHRN</sequence>
<name>A0A7C8MCF5_9PLEO</name>
<protein>
    <submittedName>
        <fullName evidence="2">Uncharacterized protein</fullName>
    </submittedName>
</protein>
<evidence type="ECO:0000313" key="2">
    <source>
        <dbReference type="EMBL" id="KAF2872003.1"/>
    </source>
</evidence>
<feature type="compositionally biased region" description="Low complexity" evidence="1">
    <location>
        <begin position="74"/>
        <end position="96"/>
    </location>
</feature>
<dbReference type="Proteomes" id="UP000481861">
    <property type="component" value="Unassembled WGS sequence"/>
</dbReference>
<feature type="compositionally biased region" description="Basic and acidic residues" evidence="1">
    <location>
        <begin position="120"/>
        <end position="139"/>
    </location>
</feature>
<gene>
    <name evidence="2" type="ORF">BDV95DRAFT_493130</name>
</gene>
<dbReference type="OrthoDB" id="5334244at2759"/>
<dbReference type="AlphaFoldDB" id="A0A7C8MCF5"/>
<feature type="compositionally biased region" description="Low complexity" evidence="1">
    <location>
        <begin position="15"/>
        <end position="26"/>
    </location>
</feature>
<evidence type="ECO:0000256" key="1">
    <source>
        <dbReference type="SAM" id="MobiDB-lite"/>
    </source>
</evidence>
<comment type="caution">
    <text evidence="2">The sequence shown here is derived from an EMBL/GenBank/DDBJ whole genome shotgun (WGS) entry which is preliminary data.</text>
</comment>